<keyword evidence="2" id="KW-1185">Reference proteome</keyword>
<dbReference type="OrthoDB" id="550575at2759"/>
<feature type="non-terminal residue" evidence="1">
    <location>
        <position position="138"/>
    </location>
</feature>
<evidence type="ECO:0000313" key="2">
    <source>
        <dbReference type="Proteomes" id="UP001153678"/>
    </source>
</evidence>
<dbReference type="InterPro" id="IPR032675">
    <property type="entry name" value="LRR_dom_sf"/>
</dbReference>
<sequence length="138" mass="15626">KPVYCSDITHLEISYYHSLQDEKIIGIVQSCPNIIHLGFKNRSLEEVGDGEILELSICNIIRSCPKPQHLSLRFCEISDMTIKEIACSCLNLKYLDLKGCENISKEAIDHLVLLNPNIHIKNYITLPDLIGIVINHLT</sequence>
<protein>
    <submittedName>
        <fullName evidence="1">12432_t:CDS:1</fullName>
    </submittedName>
</protein>
<dbReference type="PANTHER" id="PTHR13318">
    <property type="entry name" value="PARTNER OF PAIRED, ISOFORM B-RELATED"/>
    <property type="match status" value="1"/>
</dbReference>
<dbReference type="AlphaFoldDB" id="A0A9W4T6U9"/>
<name>A0A9W4T6U9_9GLOM</name>
<gene>
    <name evidence="1" type="ORF">FWILDA_LOCUS16352</name>
</gene>
<organism evidence="1 2">
    <name type="scientific">Funneliformis geosporum</name>
    <dbReference type="NCBI Taxonomy" id="1117311"/>
    <lineage>
        <taxon>Eukaryota</taxon>
        <taxon>Fungi</taxon>
        <taxon>Fungi incertae sedis</taxon>
        <taxon>Mucoromycota</taxon>
        <taxon>Glomeromycotina</taxon>
        <taxon>Glomeromycetes</taxon>
        <taxon>Glomerales</taxon>
        <taxon>Glomeraceae</taxon>
        <taxon>Funneliformis</taxon>
    </lineage>
</organism>
<dbReference type="InterPro" id="IPR006553">
    <property type="entry name" value="Leu-rich_rpt_Cys-con_subtyp"/>
</dbReference>
<proteinExistence type="predicted"/>
<dbReference type="GO" id="GO:0019005">
    <property type="term" value="C:SCF ubiquitin ligase complex"/>
    <property type="evidence" value="ECO:0007669"/>
    <property type="project" value="TreeGrafter"/>
</dbReference>
<dbReference type="GO" id="GO:0031146">
    <property type="term" value="P:SCF-dependent proteasomal ubiquitin-dependent protein catabolic process"/>
    <property type="evidence" value="ECO:0007669"/>
    <property type="project" value="TreeGrafter"/>
</dbReference>
<reference evidence="1" key="1">
    <citation type="submission" date="2022-08" db="EMBL/GenBank/DDBJ databases">
        <authorList>
            <person name="Kallberg Y."/>
            <person name="Tangrot J."/>
            <person name="Rosling A."/>
        </authorList>
    </citation>
    <scope>NUCLEOTIDE SEQUENCE</scope>
    <source>
        <strain evidence="1">Wild A</strain>
    </source>
</reference>
<accession>A0A9W4T6U9</accession>
<dbReference type="SMART" id="SM00367">
    <property type="entry name" value="LRR_CC"/>
    <property type="match status" value="3"/>
</dbReference>
<comment type="caution">
    <text evidence="1">The sequence shown here is derived from an EMBL/GenBank/DDBJ whole genome shotgun (WGS) entry which is preliminary data.</text>
</comment>
<dbReference type="Gene3D" id="3.80.10.10">
    <property type="entry name" value="Ribonuclease Inhibitor"/>
    <property type="match status" value="1"/>
</dbReference>
<dbReference type="SUPFAM" id="SSF52047">
    <property type="entry name" value="RNI-like"/>
    <property type="match status" value="1"/>
</dbReference>
<dbReference type="EMBL" id="CAMKVN010010293">
    <property type="protein sequence ID" value="CAI2193988.1"/>
    <property type="molecule type" value="Genomic_DNA"/>
</dbReference>
<dbReference type="PANTHER" id="PTHR13318:SF190">
    <property type="entry name" value="PARTNER OF PAIRED, ISOFORM B"/>
    <property type="match status" value="1"/>
</dbReference>
<evidence type="ECO:0000313" key="1">
    <source>
        <dbReference type="EMBL" id="CAI2193988.1"/>
    </source>
</evidence>
<dbReference type="Proteomes" id="UP001153678">
    <property type="component" value="Unassembled WGS sequence"/>
</dbReference>